<dbReference type="InterPro" id="IPR051831">
    <property type="entry name" value="Bromodomain_contain_prot"/>
</dbReference>
<evidence type="ECO:0000313" key="4">
    <source>
        <dbReference type="EMBL" id="ORZ31798.1"/>
    </source>
</evidence>
<dbReference type="CDD" id="cd04369">
    <property type="entry name" value="Bromodomain"/>
    <property type="match status" value="1"/>
</dbReference>
<dbReference type="Pfam" id="PF00439">
    <property type="entry name" value="Bromodomain"/>
    <property type="match status" value="1"/>
</dbReference>
<dbReference type="OrthoDB" id="21449at2759"/>
<dbReference type="PANTHER" id="PTHR22881:SF27">
    <property type="entry name" value="BROMODOMAIN CONTAINING 7_9"/>
    <property type="match status" value="1"/>
</dbReference>
<evidence type="ECO:0000313" key="5">
    <source>
        <dbReference type="Proteomes" id="UP000193411"/>
    </source>
</evidence>
<gene>
    <name evidence="4" type="ORF">BCR44DRAFT_99018</name>
</gene>
<dbReference type="AlphaFoldDB" id="A0A1Y2HB39"/>
<evidence type="ECO:0000256" key="2">
    <source>
        <dbReference type="PROSITE-ProRule" id="PRU00035"/>
    </source>
</evidence>
<evidence type="ECO:0000256" key="1">
    <source>
        <dbReference type="ARBA" id="ARBA00023117"/>
    </source>
</evidence>
<dbReference type="PANTHER" id="PTHR22881">
    <property type="entry name" value="BROMODOMAIN CONTAINING PROTEIN"/>
    <property type="match status" value="1"/>
</dbReference>
<dbReference type="SUPFAM" id="SSF47370">
    <property type="entry name" value="Bromodomain"/>
    <property type="match status" value="1"/>
</dbReference>
<sequence>FEKPVTEHEAPGYSLVISHPMSFETIKEKMRERAYKSKQAFVHDLQLIYDNCMAYN</sequence>
<organism evidence="4 5">
    <name type="scientific">Catenaria anguillulae PL171</name>
    <dbReference type="NCBI Taxonomy" id="765915"/>
    <lineage>
        <taxon>Eukaryota</taxon>
        <taxon>Fungi</taxon>
        <taxon>Fungi incertae sedis</taxon>
        <taxon>Blastocladiomycota</taxon>
        <taxon>Blastocladiomycetes</taxon>
        <taxon>Blastocladiales</taxon>
        <taxon>Catenariaceae</taxon>
        <taxon>Catenaria</taxon>
    </lineage>
</organism>
<accession>A0A1Y2HB39</accession>
<dbReference type="STRING" id="765915.A0A1Y2HB39"/>
<dbReference type="Proteomes" id="UP000193411">
    <property type="component" value="Unassembled WGS sequence"/>
</dbReference>
<comment type="caution">
    <text evidence="4">The sequence shown here is derived from an EMBL/GenBank/DDBJ whole genome shotgun (WGS) entry which is preliminary data.</text>
</comment>
<name>A0A1Y2HB39_9FUNG</name>
<dbReference type="GO" id="GO:0006325">
    <property type="term" value="P:chromatin organization"/>
    <property type="evidence" value="ECO:0007669"/>
    <property type="project" value="UniProtKB-ARBA"/>
</dbReference>
<keyword evidence="5" id="KW-1185">Reference proteome</keyword>
<keyword evidence="1 2" id="KW-0103">Bromodomain</keyword>
<feature type="domain" description="Bromo" evidence="3">
    <location>
        <begin position="1"/>
        <end position="56"/>
    </location>
</feature>
<protein>
    <submittedName>
        <fullName evidence="4">Bromodomain-containing protein</fullName>
    </submittedName>
</protein>
<dbReference type="InterPro" id="IPR001487">
    <property type="entry name" value="Bromodomain"/>
</dbReference>
<evidence type="ECO:0000259" key="3">
    <source>
        <dbReference type="PROSITE" id="PS50014"/>
    </source>
</evidence>
<feature type="non-terminal residue" evidence="4">
    <location>
        <position position="1"/>
    </location>
</feature>
<reference evidence="4 5" key="1">
    <citation type="submission" date="2016-07" db="EMBL/GenBank/DDBJ databases">
        <title>Pervasive Adenine N6-methylation of Active Genes in Fungi.</title>
        <authorList>
            <consortium name="DOE Joint Genome Institute"/>
            <person name="Mondo S.J."/>
            <person name="Dannebaum R.O."/>
            <person name="Kuo R.C."/>
            <person name="Labutti K."/>
            <person name="Haridas S."/>
            <person name="Kuo A."/>
            <person name="Salamov A."/>
            <person name="Ahrendt S.R."/>
            <person name="Lipzen A."/>
            <person name="Sullivan W."/>
            <person name="Andreopoulos W.B."/>
            <person name="Clum A."/>
            <person name="Lindquist E."/>
            <person name="Daum C."/>
            <person name="Ramamoorthy G.K."/>
            <person name="Gryganskyi A."/>
            <person name="Culley D."/>
            <person name="Magnuson J.K."/>
            <person name="James T.Y."/>
            <person name="O'Malley M.A."/>
            <person name="Stajich J.E."/>
            <person name="Spatafora J.W."/>
            <person name="Visel A."/>
            <person name="Grigoriev I.V."/>
        </authorList>
    </citation>
    <scope>NUCLEOTIDE SEQUENCE [LARGE SCALE GENOMIC DNA]</scope>
    <source>
        <strain evidence="4 5">PL171</strain>
    </source>
</reference>
<dbReference type="PROSITE" id="PS50014">
    <property type="entry name" value="BROMODOMAIN_2"/>
    <property type="match status" value="1"/>
</dbReference>
<proteinExistence type="predicted"/>
<dbReference type="PRINTS" id="PR00503">
    <property type="entry name" value="BROMODOMAIN"/>
</dbReference>
<dbReference type="Gene3D" id="1.20.920.10">
    <property type="entry name" value="Bromodomain-like"/>
    <property type="match status" value="1"/>
</dbReference>
<dbReference type="InterPro" id="IPR036427">
    <property type="entry name" value="Bromodomain-like_sf"/>
</dbReference>
<feature type="non-terminal residue" evidence="4">
    <location>
        <position position="56"/>
    </location>
</feature>
<dbReference type="EMBL" id="MCFL01000055">
    <property type="protein sequence ID" value="ORZ31798.1"/>
    <property type="molecule type" value="Genomic_DNA"/>
</dbReference>